<evidence type="ECO:0000256" key="4">
    <source>
        <dbReference type="ARBA" id="ARBA00023315"/>
    </source>
</evidence>
<dbReference type="Pfam" id="PF00797">
    <property type="entry name" value="Acetyltransf_2"/>
    <property type="match status" value="1"/>
</dbReference>
<dbReference type="InterPro" id="IPR053710">
    <property type="entry name" value="Arylamine_NAT_domain_sf"/>
</dbReference>
<organism evidence="6 7">
    <name type="scientific">Scleropages formosus</name>
    <name type="common">Asian bonytongue</name>
    <name type="synonym">Osteoglossum formosum</name>
    <dbReference type="NCBI Taxonomy" id="113540"/>
    <lineage>
        <taxon>Eukaryota</taxon>
        <taxon>Metazoa</taxon>
        <taxon>Chordata</taxon>
        <taxon>Craniata</taxon>
        <taxon>Vertebrata</taxon>
        <taxon>Euteleostomi</taxon>
        <taxon>Actinopterygii</taxon>
        <taxon>Neopterygii</taxon>
        <taxon>Teleostei</taxon>
        <taxon>Osteoglossocephala</taxon>
        <taxon>Osteoglossomorpha</taxon>
        <taxon>Osteoglossiformes</taxon>
        <taxon>Osteoglossidae</taxon>
        <taxon>Scleropages</taxon>
    </lineage>
</organism>
<dbReference type="InterPro" id="IPR038765">
    <property type="entry name" value="Papain-like_cys_pep_sf"/>
</dbReference>
<dbReference type="FunFam" id="3.30.2140.20:FF:000001">
    <property type="entry name" value="Arylamine N-acetyltransferase 1"/>
    <property type="match status" value="1"/>
</dbReference>
<sequence>MEPLEHTPLLITLSPCRLRSVFIFSVTDTAWLNRHYEFIDTYEYFERICFKGPVHRADLDTLNRVHMNHVLSIPFENLSIHCSEWITMDLDVIYDKIVRKGRGGWCCENNLLFSWVLKQLGYTFTMLGSRVFNSSINQFSNTDTHLINKVDIDGVSYIADVSFGVSGQIWHPLELILGKEQPQEPGVFRFVQEEGMWVLEKTGRKRILQDESFNSSDLLGSKSKTKKFYSFTLTPRDLNYFLETSNILQTSSDSLFKNKSICSLQTPTGFRALVGWTYSEVIYNFEEGADLVDMKNIPDHEIQKVLKDKFNISLENKFIPVNSKGCYTL</sequence>
<reference evidence="6" key="3">
    <citation type="submission" date="2025-09" db="UniProtKB">
        <authorList>
            <consortium name="Ensembl"/>
        </authorList>
    </citation>
    <scope>IDENTIFICATION</scope>
</reference>
<name>A0A8C9V7S8_SCLFO</name>
<dbReference type="Proteomes" id="UP000694397">
    <property type="component" value="Chromosome 5"/>
</dbReference>
<accession>A0A8C9V7S8</accession>
<proteinExistence type="inferred from homology"/>
<reference evidence="6 7" key="1">
    <citation type="submission" date="2019-04" db="EMBL/GenBank/DDBJ databases">
        <authorList>
            <consortium name="Wellcome Sanger Institute Data Sharing"/>
        </authorList>
    </citation>
    <scope>NUCLEOTIDE SEQUENCE [LARGE SCALE GENOMIC DNA]</scope>
</reference>
<keyword evidence="7" id="KW-1185">Reference proteome</keyword>
<dbReference type="PANTHER" id="PTHR11786">
    <property type="entry name" value="N-HYDROXYARYLAMINE O-ACETYLTRANSFERASE"/>
    <property type="match status" value="1"/>
</dbReference>
<dbReference type="AlphaFoldDB" id="A0A8C9V7S8"/>
<keyword evidence="4 5" id="KW-0012">Acyltransferase</keyword>
<dbReference type="Gene3D" id="3.30.2140.20">
    <property type="match status" value="1"/>
</dbReference>
<dbReference type="PRINTS" id="PR01543">
    <property type="entry name" value="ANATRNSFRASE"/>
</dbReference>
<dbReference type="InterPro" id="IPR001447">
    <property type="entry name" value="Arylamine_N-AcTrfase"/>
</dbReference>
<dbReference type="SUPFAM" id="SSF54001">
    <property type="entry name" value="Cysteine proteinases"/>
    <property type="match status" value="1"/>
</dbReference>
<dbReference type="GO" id="GO:0004060">
    <property type="term" value="F:arylamine N-acetyltransferase activity"/>
    <property type="evidence" value="ECO:0007669"/>
    <property type="project" value="UniProtKB-EC"/>
</dbReference>
<dbReference type="EC" id="2.3.1.5" evidence="2"/>
<dbReference type="OrthoDB" id="10260017at2759"/>
<comment type="similarity">
    <text evidence="1 5">Belongs to the arylamine N-acetyltransferase family.</text>
</comment>
<keyword evidence="3 5" id="KW-0808">Transferase</keyword>
<evidence type="ECO:0000313" key="7">
    <source>
        <dbReference type="Proteomes" id="UP000694397"/>
    </source>
</evidence>
<evidence type="ECO:0000256" key="1">
    <source>
        <dbReference type="ARBA" id="ARBA00006547"/>
    </source>
</evidence>
<evidence type="ECO:0000256" key="3">
    <source>
        <dbReference type="ARBA" id="ARBA00022679"/>
    </source>
</evidence>
<evidence type="ECO:0000313" key="6">
    <source>
        <dbReference type="Ensembl" id="ENSSFOP00015030449.2"/>
    </source>
</evidence>
<reference evidence="6" key="2">
    <citation type="submission" date="2025-08" db="UniProtKB">
        <authorList>
            <consortium name="Ensembl"/>
        </authorList>
    </citation>
    <scope>IDENTIFICATION</scope>
</reference>
<dbReference type="Ensembl" id="ENSSFOT00015030796.2">
    <property type="protein sequence ID" value="ENSSFOP00015030449.2"/>
    <property type="gene ID" value="ENSSFOG00015019536.2"/>
</dbReference>
<evidence type="ECO:0000256" key="5">
    <source>
        <dbReference type="RuleBase" id="RU003452"/>
    </source>
</evidence>
<protein>
    <recommendedName>
        <fullName evidence="2">arylamine N-acetyltransferase</fullName>
        <ecNumber evidence="2">2.3.1.5</ecNumber>
    </recommendedName>
</protein>
<dbReference type="GeneTree" id="ENSGT00390000012054"/>
<dbReference type="PANTHER" id="PTHR11786:SF8">
    <property type="entry name" value="ARYLAMINE N-ACETYLTRANSFERASE 1"/>
    <property type="match status" value="1"/>
</dbReference>
<evidence type="ECO:0000256" key="2">
    <source>
        <dbReference type="ARBA" id="ARBA00012701"/>
    </source>
</evidence>